<keyword evidence="3" id="KW-0539">Nucleus</keyword>
<dbReference type="Proteomes" id="UP000825729">
    <property type="component" value="Unassembled WGS sequence"/>
</dbReference>
<evidence type="ECO:0000313" key="7">
    <source>
        <dbReference type="Proteomes" id="UP000825729"/>
    </source>
</evidence>
<organism evidence="6 7">
    <name type="scientific">Aristolochia fimbriata</name>
    <name type="common">White veined hardy Dutchman's pipe vine</name>
    <dbReference type="NCBI Taxonomy" id="158543"/>
    <lineage>
        <taxon>Eukaryota</taxon>
        <taxon>Viridiplantae</taxon>
        <taxon>Streptophyta</taxon>
        <taxon>Embryophyta</taxon>
        <taxon>Tracheophyta</taxon>
        <taxon>Spermatophyta</taxon>
        <taxon>Magnoliopsida</taxon>
        <taxon>Magnoliidae</taxon>
        <taxon>Piperales</taxon>
        <taxon>Aristolochiaceae</taxon>
        <taxon>Aristolochia</taxon>
    </lineage>
</organism>
<proteinExistence type="inferred from homology"/>
<dbReference type="GO" id="GO:0005634">
    <property type="term" value="C:nucleus"/>
    <property type="evidence" value="ECO:0007669"/>
    <property type="project" value="UniProtKB-SubCell"/>
</dbReference>
<protein>
    <recommendedName>
        <fullName evidence="5">Pre-rRNA-processing protein RIX1 N-terminal domain-containing protein</fullName>
    </recommendedName>
</protein>
<dbReference type="InterPro" id="IPR012583">
    <property type="entry name" value="RIX1_N"/>
</dbReference>
<feature type="region of interest" description="Disordered" evidence="4">
    <location>
        <begin position="822"/>
        <end position="861"/>
    </location>
</feature>
<sequence>MAVLDYVGNMNDVRLKPRLLKSMMKDRLPDEKHPFPSPSELSAAVSSVKTHGLLSEVYREQDDRKQVESWKAAVDAWVERVLSLASSKMPDKCWAGICLLGITAQECSADRFLTAYSVWFQKLLSHIQPPSDSHFVKVACCASLSDLFTRLGCFPNVKKDGTSHAGKVIQPILKLLNEDESEAVWESTVNLLCTLLTYFPASVTRHYDSVEAVIVSKILSGKCSSSICKRFSSCLSLLPTAKGDEDSWSLLMQRILISINTCLSDAFQGLEEETKGAEFLRLLVPPGKDPPPPLGGHALAHDQGSGQSKKKFQNFSISSMSTLMECGCLMLTNTYPVQVSVPIRPLLALVERVLTVDGSLFQSLMPFTTVKQQEHICSQLPVLHSCGLNLLISVIKGLRSQLLPHAAGVVRLLTNYFKRCVLPSLRIKVYSIISTLLISMGAGMAIYLAQDVIVNAFADLQFVKHESRTGFSDMDLSKFPGEALPSYKKRKHVSDSPGELQSGAGVGAEILKHKQPISVQIAALQAIEALLTVGGAMKSECWRSDVDRLLINVATSAYEGGWTYAERILALSEEQTSRREDFQLAAFRALLVSLLSPARFRPPYLSQGLELFRRGKQEVGTKLAELCSHALLALEVLIHPRALPLSDFSVCPQSTLDGGFSHGLSENIFSGSRKPNTTFSRGAPGVDEFEPDADLCDSWLGNDEQAEPQTSTFPSDIPMSNIYTSSEYLVEPAATQVPEIVKLHEVQFAAPKLQEVVSTAPVSDEGMADLDRTEVRPSSTELKVLSNEELSQRDVIPSEELISGDDDVVFATRKDVTVSATPSLFSDKGKGLVDSDSDTSALESLPDIIDADPDTSDADSD</sequence>
<evidence type="ECO:0000256" key="4">
    <source>
        <dbReference type="SAM" id="MobiDB-lite"/>
    </source>
</evidence>
<dbReference type="Pfam" id="PF08167">
    <property type="entry name" value="RIX1"/>
    <property type="match status" value="1"/>
</dbReference>
<dbReference type="Gene3D" id="1.25.10.10">
    <property type="entry name" value="Leucine-rich Repeat Variant"/>
    <property type="match status" value="1"/>
</dbReference>
<dbReference type="SUPFAM" id="SSF48371">
    <property type="entry name" value="ARM repeat"/>
    <property type="match status" value="1"/>
</dbReference>
<dbReference type="InterPro" id="IPR016024">
    <property type="entry name" value="ARM-type_fold"/>
</dbReference>
<reference evidence="6 7" key="1">
    <citation type="submission" date="2021-07" db="EMBL/GenBank/DDBJ databases">
        <title>The Aristolochia fimbriata genome: insights into angiosperm evolution, floral development and chemical biosynthesis.</title>
        <authorList>
            <person name="Jiao Y."/>
        </authorList>
    </citation>
    <scope>NUCLEOTIDE SEQUENCE [LARGE SCALE GENOMIC DNA]</scope>
    <source>
        <strain evidence="6">IBCAS-2021</strain>
        <tissue evidence="6">Leaf</tissue>
    </source>
</reference>
<evidence type="ECO:0000256" key="2">
    <source>
        <dbReference type="ARBA" id="ARBA00010511"/>
    </source>
</evidence>
<accession>A0AAV7EVE1</accession>
<dbReference type="InterPro" id="IPR011989">
    <property type="entry name" value="ARM-like"/>
</dbReference>
<dbReference type="AlphaFoldDB" id="A0AAV7EVE1"/>
<comment type="subcellular location">
    <subcellularLocation>
        <location evidence="1">Nucleus</location>
    </subcellularLocation>
</comment>
<evidence type="ECO:0000256" key="3">
    <source>
        <dbReference type="ARBA" id="ARBA00023242"/>
    </source>
</evidence>
<name>A0AAV7EVE1_ARIFI</name>
<comment type="similarity">
    <text evidence="2">Belongs to the RIX1/PELP1 family.</text>
</comment>
<dbReference type="EMBL" id="JAINDJ010000004">
    <property type="protein sequence ID" value="KAG9451263.1"/>
    <property type="molecule type" value="Genomic_DNA"/>
</dbReference>
<comment type="caution">
    <text evidence="6">The sequence shown here is derived from an EMBL/GenBank/DDBJ whole genome shotgun (WGS) entry which is preliminary data.</text>
</comment>
<keyword evidence="7" id="KW-1185">Reference proteome</keyword>
<dbReference type="PANTHER" id="PTHR34105:SF1">
    <property type="entry name" value="PROLINE-, GLUTAMIC ACID- AND LEUCINE-RICH PROTEIN 1"/>
    <property type="match status" value="1"/>
</dbReference>
<evidence type="ECO:0000313" key="6">
    <source>
        <dbReference type="EMBL" id="KAG9451263.1"/>
    </source>
</evidence>
<evidence type="ECO:0000256" key="1">
    <source>
        <dbReference type="ARBA" id="ARBA00004123"/>
    </source>
</evidence>
<gene>
    <name evidence="6" type="ORF">H6P81_011228</name>
</gene>
<feature type="domain" description="Pre-rRNA-processing protein RIX1 N-terminal" evidence="5">
    <location>
        <begin position="27"/>
        <end position="224"/>
    </location>
</feature>
<feature type="compositionally biased region" description="Acidic residues" evidence="4">
    <location>
        <begin position="849"/>
        <end position="861"/>
    </location>
</feature>
<evidence type="ECO:0000259" key="5">
    <source>
        <dbReference type="Pfam" id="PF08167"/>
    </source>
</evidence>
<dbReference type="GO" id="GO:0006364">
    <property type="term" value="P:rRNA processing"/>
    <property type="evidence" value="ECO:0007669"/>
    <property type="project" value="TreeGrafter"/>
</dbReference>
<dbReference type="PANTHER" id="PTHR34105">
    <property type="entry name" value="PROLINE-, GLUTAMIC ACID- AND LEUCINE-RICH PROTEIN 1"/>
    <property type="match status" value="1"/>
</dbReference>